<protein>
    <recommendedName>
        <fullName evidence="2">Casein kinase II subunit beta</fullName>
        <shortName evidence="2">CK II beta</shortName>
    </recommendedName>
</protein>
<dbReference type="InterPro" id="IPR035991">
    <property type="entry name" value="Casein_kinase_II_beta-like"/>
</dbReference>
<dbReference type="Pfam" id="PF01214">
    <property type="entry name" value="CK_II_beta"/>
    <property type="match status" value="1"/>
</dbReference>
<reference evidence="3" key="1">
    <citation type="submission" date="2010-02" db="EMBL/GenBank/DDBJ databases">
        <title>Sequencing and annotation of the Blastocystis hominis genome.</title>
        <authorList>
            <person name="Wincker P."/>
        </authorList>
    </citation>
    <scope>NUCLEOTIDE SEQUENCE</scope>
    <source>
        <strain evidence="3">Singapore isolate B</strain>
    </source>
</reference>
<dbReference type="OMA" id="FGFSVYH"/>
<dbReference type="AlphaFoldDB" id="D8MB48"/>
<dbReference type="Gene3D" id="2.20.25.20">
    <property type="match status" value="1"/>
</dbReference>
<comment type="subunit">
    <text evidence="2">Tetramer of two alpha and two beta subunits.</text>
</comment>
<dbReference type="GO" id="GO:0019887">
    <property type="term" value="F:protein kinase regulator activity"/>
    <property type="evidence" value="ECO:0007669"/>
    <property type="project" value="InterPro"/>
</dbReference>
<dbReference type="FunFam" id="1.10.1820.10:FF:000006">
    <property type="entry name" value="Casein kinase II subunit beta"/>
    <property type="match status" value="1"/>
</dbReference>
<accession>D8MB48</accession>
<dbReference type="PANTHER" id="PTHR11740:SF0">
    <property type="entry name" value="CASEIN KINASE II SUBUNIT BETA"/>
    <property type="match status" value="1"/>
</dbReference>
<evidence type="ECO:0000256" key="2">
    <source>
        <dbReference type="RuleBase" id="RU361268"/>
    </source>
</evidence>
<evidence type="ECO:0000313" key="4">
    <source>
        <dbReference type="Proteomes" id="UP000008312"/>
    </source>
</evidence>
<dbReference type="InterPro" id="IPR016149">
    <property type="entry name" value="Casein_kin_II_reg-sub_N"/>
</dbReference>
<dbReference type="SUPFAM" id="SSF57798">
    <property type="entry name" value="Casein kinase II beta subunit"/>
    <property type="match status" value="1"/>
</dbReference>
<dbReference type="InterPro" id="IPR000704">
    <property type="entry name" value="Casein_kinase_II_reg-sub"/>
</dbReference>
<proteinExistence type="inferred from homology"/>
<dbReference type="Gene3D" id="1.10.1820.10">
    <property type="entry name" value="protein kinase ck2 holoenzyme, chain C, domain 1"/>
    <property type="match status" value="1"/>
</dbReference>
<dbReference type="EMBL" id="FN668690">
    <property type="protein sequence ID" value="CBK25287.2"/>
    <property type="molecule type" value="Genomic_DNA"/>
</dbReference>
<dbReference type="OrthoDB" id="3971593at2759"/>
<keyword evidence="4" id="KW-1185">Reference proteome</keyword>
<dbReference type="FunCoup" id="D8MB48">
    <property type="interactions" value="34"/>
</dbReference>
<gene>
    <name evidence="3" type="ORF">GSBLH_T00004899001</name>
</gene>
<dbReference type="SMART" id="SM01085">
    <property type="entry name" value="CK_II_beta"/>
    <property type="match status" value="1"/>
</dbReference>
<organism evidence="3">
    <name type="scientific">Blastocystis hominis</name>
    <dbReference type="NCBI Taxonomy" id="12968"/>
    <lineage>
        <taxon>Eukaryota</taxon>
        <taxon>Sar</taxon>
        <taxon>Stramenopiles</taxon>
        <taxon>Bigyra</taxon>
        <taxon>Opalozoa</taxon>
        <taxon>Opalinata</taxon>
        <taxon>Blastocystidae</taxon>
        <taxon>Blastocystis</taxon>
    </lineage>
</organism>
<dbReference type="GO" id="GO:0005956">
    <property type="term" value="C:protein kinase CK2 complex"/>
    <property type="evidence" value="ECO:0007669"/>
    <property type="project" value="UniProtKB-UniRule"/>
</dbReference>
<comment type="similarity">
    <text evidence="1 2">Belongs to the casein kinase 2 subunit beta family.</text>
</comment>
<dbReference type="PANTHER" id="PTHR11740">
    <property type="entry name" value="CASEIN KINASE II SUBUNIT BETA"/>
    <property type="match status" value="1"/>
</dbReference>
<dbReference type="Proteomes" id="UP000008312">
    <property type="component" value="Unassembled WGS sequence"/>
</dbReference>
<dbReference type="FunFam" id="2.20.25.20:FF:000001">
    <property type="entry name" value="Casein kinase II subunit beta"/>
    <property type="match status" value="1"/>
</dbReference>
<dbReference type="GO" id="GO:0005737">
    <property type="term" value="C:cytoplasm"/>
    <property type="evidence" value="ECO:0007669"/>
    <property type="project" value="TreeGrafter"/>
</dbReference>
<dbReference type="InParanoid" id="D8MB48"/>
<dbReference type="RefSeq" id="XP_012899335.1">
    <property type="nucleotide sequence ID" value="XM_013043881.1"/>
</dbReference>
<name>D8MB48_BLAHO</name>
<dbReference type="GeneID" id="24921896"/>
<dbReference type="PROSITE" id="PS01101">
    <property type="entry name" value="CK2_BETA"/>
    <property type="match status" value="1"/>
</dbReference>
<sequence>MTFCLKWCMDSVCKHSNSRYAAFMELWNNKSGTFFVKKTSICLGMENTPTIPYDKESSDYDHEDNKSWISQFCSKSENSYFVEVDTDFITDAFNLYGINSEFHLYRQALNLILDRQNFEGMDSDIDDDELQANAECIYGMIHARYILTAQGLDAMLQKFKECTFGTCPRVYCNNYNLLPIGLSDKPGNGCVKLFCPCCKDVYHPPLDYSHIDGAFFGTTFPHIFLLAYPEYITNAKKLFQPKIYGYKIHESR</sequence>
<dbReference type="PRINTS" id="PR00472">
    <property type="entry name" value="CASNKINASEII"/>
</dbReference>
<evidence type="ECO:0000313" key="3">
    <source>
        <dbReference type="EMBL" id="CBK25287.2"/>
    </source>
</evidence>
<evidence type="ECO:0000256" key="1">
    <source>
        <dbReference type="ARBA" id="ARBA00006941"/>
    </source>
</evidence>